<accession>A0A6A5WCW7</accession>
<sequence>MSARSSILTYGQRRASVLVERIPPYQPLVRTPIKAKLDRCTRLPVRYESTVISPSGSLIAACVNDGKVGVVRLYSVTELVNNQKIRVKSTLELRKERILDVALSDDLLVILTFGRILVYEHTDPRAFENRPVDEIPFGVPGQDGWTPQSISMHQARPVTTQGQTTARIVVGGERNEVRVFTYSHLYRWNRREGRAELFCSDPLERMGSIRLVGFSPPSLSQSDQFMVVGVSTANHVYCWSVDLRHDNSPLIECGWKFDSNPDRGKAATIGRITSSTLFASPSGKPYLFCTVDQRGGSAVVRSFISPIEMSNPSQPSIWDQLRVLPHETEGGIAREVFHGTATPNGLFLVAVEENRIRILAIQGSYQGGLTCRKNLSNDGYCKSSLIDTDEDVSAISIHVKEYYGRLEIVAVDGRGHVIALKTNIRDMPPASALPTPVTRGDQQVVGSTGPIELNAGSTVGELDIGESSRRSGSSASGPTDESG</sequence>
<dbReference type="OrthoDB" id="3759755at2759"/>
<proteinExistence type="predicted"/>
<reference evidence="2" key="1">
    <citation type="journal article" date="2020" name="Stud. Mycol.">
        <title>101 Dothideomycetes genomes: a test case for predicting lifestyles and emergence of pathogens.</title>
        <authorList>
            <person name="Haridas S."/>
            <person name="Albert R."/>
            <person name="Binder M."/>
            <person name="Bloem J."/>
            <person name="Labutti K."/>
            <person name="Salamov A."/>
            <person name="Andreopoulos B."/>
            <person name="Baker S."/>
            <person name="Barry K."/>
            <person name="Bills G."/>
            <person name="Bluhm B."/>
            <person name="Cannon C."/>
            <person name="Castanera R."/>
            <person name="Culley D."/>
            <person name="Daum C."/>
            <person name="Ezra D."/>
            <person name="Gonzalez J."/>
            <person name="Henrissat B."/>
            <person name="Kuo A."/>
            <person name="Liang C."/>
            <person name="Lipzen A."/>
            <person name="Lutzoni F."/>
            <person name="Magnuson J."/>
            <person name="Mondo S."/>
            <person name="Nolan M."/>
            <person name="Ohm R."/>
            <person name="Pangilinan J."/>
            <person name="Park H.-J."/>
            <person name="Ramirez L."/>
            <person name="Alfaro M."/>
            <person name="Sun H."/>
            <person name="Tritt A."/>
            <person name="Yoshinaga Y."/>
            <person name="Zwiers L.-H."/>
            <person name="Turgeon B."/>
            <person name="Goodwin S."/>
            <person name="Spatafora J."/>
            <person name="Crous P."/>
            <person name="Grigoriev I."/>
        </authorList>
    </citation>
    <scope>NUCLEOTIDE SEQUENCE</scope>
    <source>
        <strain evidence="2">CBS 123094</strain>
    </source>
</reference>
<dbReference type="InterPro" id="IPR015943">
    <property type="entry name" value="WD40/YVTN_repeat-like_dom_sf"/>
</dbReference>
<dbReference type="InterPro" id="IPR036322">
    <property type="entry name" value="WD40_repeat_dom_sf"/>
</dbReference>
<dbReference type="EMBL" id="ML977638">
    <property type="protein sequence ID" value="KAF1995486.1"/>
    <property type="molecule type" value="Genomic_DNA"/>
</dbReference>
<protein>
    <recommendedName>
        <fullName evidence="4">WD40 repeat-like protein</fullName>
    </recommendedName>
</protein>
<dbReference type="Gene3D" id="2.130.10.10">
    <property type="entry name" value="YVTN repeat-like/Quinoprotein amine dehydrogenase"/>
    <property type="match status" value="1"/>
</dbReference>
<dbReference type="SUPFAM" id="SSF50978">
    <property type="entry name" value="WD40 repeat-like"/>
    <property type="match status" value="1"/>
</dbReference>
<name>A0A6A5WCW7_9PLEO</name>
<feature type="region of interest" description="Disordered" evidence="1">
    <location>
        <begin position="430"/>
        <end position="483"/>
    </location>
</feature>
<gene>
    <name evidence="2" type="ORF">P154DRAFT_610853</name>
</gene>
<evidence type="ECO:0000313" key="2">
    <source>
        <dbReference type="EMBL" id="KAF1995486.1"/>
    </source>
</evidence>
<evidence type="ECO:0000256" key="1">
    <source>
        <dbReference type="SAM" id="MobiDB-lite"/>
    </source>
</evidence>
<evidence type="ECO:0008006" key="4">
    <source>
        <dbReference type="Google" id="ProtNLM"/>
    </source>
</evidence>
<keyword evidence="3" id="KW-1185">Reference proteome</keyword>
<dbReference type="Proteomes" id="UP000799779">
    <property type="component" value="Unassembled WGS sequence"/>
</dbReference>
<evidence type="ECO:0000313" key="3">
    <source>
        <dbReference type="Proteomes" id="UP000799779"/>
    </source>
</evidence>
<organism evidence="2 3">
    <name type="scientific">Amniculicola lignicola CBS 123094</name>
    <dbReference type="NCBI Taxonomy" id="1392246"/>
    <lineage>
        <taxon>Eukaryota</taxon>
        <taxon>Fungi</taxon>
        <taxon>Dikarya</taxon>
        <taxon>Ascomycota</taxon>
        <taxon>Pezizomycotina</taxon>
        <taxon>Dothideomycetes</taxon>
        <taxon>Pleosporomycetidae</taxon>
        <taxon>Pleosporales</taxon>
        <taxon>Amniculicolaceae</taxon>
        <taxon>Amniculicola</taxon>
    </lineage>
</organism>
<dbReference type="AlphaFoldDB" id="A0A6A5WCW7"/>